<keyword evidence="2" id="KW-1185">Reference proteome</keyword>
<dbReference type="Proteomes" id="UP000199323">
    <property type="component" value="Unassembled WGS sequence"/>
</dbReference>
<organism evidence="1 2">
    <name type="scientific">Actinacidiphila alni</name>
    <dbReference type="NCBI Taxonomy" id="380248"/>
    <lineage>
        <taxon>Bacteria</taxon>
        <taxon>Bacillati</taxon>
        <taxon>Actinomycetota</taxon>
        <taxon>Actinomycetes</taxon>
        <taxon>Kitasatosporales</taxon>
        <taxon>Streptomycetaceae</taxon>
        <taxon>Actinacidiphila</taxon>
    </lineage>
</organism>
<gene>
    <name evidence="1" type="ORF">SAMN05216251_12440</name>
</gene>
<dbReference type="AlphaFoldDB" id="A0A1I2KPM0"/>
<sequence>MSVLRHSVSVVALSAERFQEVTGLVLDLAESSRSRGEEVLLADGRPVEGLRLVEGRHLRPGARYELVDDAAGDRVLVLVREWRRRSAIVVETTLTSEDMTLTLRVALRLRAPDRPRLVEAEGWVRGVEGTGRLRRGSGKGRFDPVAWWDAAGPAAKAPRTTRAPATVRLKHLLGEAALQLRPEAGAEGRWQVDVTARLRGRWLLRPVVALALATTGSLLRRNFRTSVDDVAAAWNEAVDRLMTLSPDELRARLTEGTTGPNLPHPPGDAAG</sequence>
<name>A0A1I2KPM0_9ACTN</name>
<accession>A0A1I2KPM0</accession>
<protein>
    <submittedName>
        <fullName evidence="1">Uncharacterized protein</fullName>
    </submittedName>
</protein>
<proteinExistence type="predicted"/>
<dbReference type="EMBL" id="FONG01000024">
    <property type="protein sequence ID" value="SFF68298.1"/>
    <property type="molecule type" value="Genomic_DNA"/>
</dbReference>
<dbReference type="RefSeq" id="WP_177246684.1">
    <property type="nucleotide sequence ID" value="NZ_FONG01000024.1"/>
</dbReference>
<evidence type="ECO:0000313" key="1">
    <source>
        <dbReference type="EMBL" id="SFF68298.1"/>
    </source>
</evidence>
<reference evidence="1 2" key="1">
    <citation type="submission" date="2016-10" db="EMBL/GenBank/DDBJ databases">
        <authorList>
            <person name="de Groot N.N."/>
        </authorList>
    </citation>
    <scope>NUCLEOTIDE SEQUENCE [LARGE SCALE GENOMIC DNA]</scope>
    <source>
        <strain evidence="1 2">CGMCC 4.3510</strain>
    </source>
</reference>
<evidence type="ECO:0000313" key="2">
    <source>
        <dbReference type="Proteomes" id="UP000199323"/>
    </source>
</evidence>